<dbReference type="PANTHER" id="PTHR10233:SF14">
    <property type="entry name" value="TRANSLATION INITIATION FACTOR EIF-2B SUBUNIT DELTA"/>
    <property type="match status" value="1"/>
</dbReference>
<dbReference type="Proteomes" id="UP000215902">
    <property type="component" value="Unassembled WGS sequence"/>
</dbReference>
<evidence type="ECO:0000256" key="3">
    <source>
        <dbReference type="ARBA" id="ARBA00022490"/>
    </source>
</evidence>
<comment type="caution">
    <text evidence="11">The sequence shown here is derived from an EMBL/GenBank/DDBJ whole genome shotgun (WGS) entry which is preliminary data.</text>
</comment>
<organism evidence="11 12">
    <name type="scientific">Macrostomum lignano</name>
    <dbReference type="NCBI Taxonomy" id="282301"/>
    <lineage>
        <taxon>Eukaryota</taxon>
        <taxon>Metazoa</taxon>
        <taxon>Spiralia</taxon>
        <taxon>Lophotrochozoa</taxon>
        <taxon>Platyhelminthes</taxon>
        <taxon>Rhabditophora</taxon>
        <taxon>Macrostomorpha</taxon>
        <taxon>Macrostomida</taxon>
        <taxon>Macrostomidae</taxon>
        <taxon>Macrostomum</taxon>
    </lineage>
</organism>
<keyword evidence="3" id="KW-0963">Cytoplasm</keyword>
<evidence type="ECO:0000313" key="12">
    <source>
        <dbReference type="Proteomes" id="UP000215902"/>
    </source>
</evidence>
<comment type="subcellular location">
    <subcellularLocation>
        <location evidence="1">Cytoplasm</location>
        <location evidence="1">Cytosol</location>
    </subcellularLocation>
</comment>
<comment type="similarity">
    <text evidence="2 9">Belongs to the eIF-2B alpha/beta/delta subunits family.</text>
</comment>
<dbReference type="InterPro" id="IPR000649">
    <property type="entry name" value="IF-2B-related"/>
</dbReference>
<evidence type="ECO:0000256" key="4">
    <source>
        <dbReference type="ARBA" id="ARBA00022540"/>
    </source>
</evidence>
<evidence type="ECO:0000256" key="8">
    <source>
        <dbReference type="ARBA" id="ARBA00046432"/>
    </source>
</evidence>
<gene>
    <name evidence="11" type="ORF">BOX15_Mlig009507g1</name>
</gene>
<keyword evidence="5" id="KW-0648">Protein biosynthesis</keyword>
<comment type="subunit">
    <text evidence="8">Component of the translation initiation factor 2B (eIF2B) complex which is a heterodecamer of two sets of five different subunits: alpha, beta, gamma, delta and epsilon. Subunits alpha, beta and delta comprise a regulatory subcomplex and subunits epsilon and gamma comprise a catalytic subcomplex. Within the complex, the hexameric regulatory complex resides at the center, with the two heterodimeric catalytic subcomplexes bound on opposite sides.</text>
</comment>
<keyword evidence="4" id="KW-0396">Initiation factor</keyword>
<dbReference type="PANTHER" id="PTHR10233">
    <property type="entry name" value="TRANSLATION INITIATION FACTOR EIF-2B"/>
    <property type="match status" value="1"/>
</dbReference>
<dbReference type="GO" id="GO:0003743">
    <property type="term" value="F:translation initiation factor activity"/>
    <property type="evidence" value="ECO:0007669"/>
    <property type="project" value="UniProtKB-KW"/>
</dbReference>
<dbReference type="GO" id="GO:0005829">
    <property type="term" value="C:cytosol"/>
    <property type="evidence" value="ECO:0007669"/>
    <property type="project" value="UniProtKB-SubCell"/>
</dbReference>
<accession>A0A267FFM7</accession>
<dbReference type="Pfam" id="PF01008">
    <property type="entry name" value="IF-2B"/>
    <property type="match status" value="1"/>
</dbReference>
<evidence type="ECO:0000256" key="2">
    <source>
        <dbReference type="ARBA" id="ARBA00007251"/>
    </source>
</evidence>
<feature type="compositionally biased region" description="Basic and acidic residues" evidence="10">
    <location>
        <begin position="40"/>
        <end position="51"/>
    </location>
</feature>
<evidence type="ECO:0000256" key="7">
    <source>
        <dbReference type="ARBA" id="ARBA00044356"/>
    </source>
</evidence>
<dbReference type="Gene3D" id="3.40.50.10470">
    <property type="entry name" value="Translation initiation factor eif-2b, domain 2"/>
    <property type="match status" value="1"/>
</dbReference>
<feature type="non-terminal residue" evidence="11">
    <location>
        <position position="1"/>
    </location>
</feature>
<dbReference type="InterPro" id="IPR042529">
    <property type="entry name" value="IF_2B-like_C"/>
</dbReference>
<dbReference type="EMBL" id="NIVC01001078">
    <property type="protein sequence ID" value="PAA72578.1"/>
    <property type="molecule type" value="Genomic_DNA"/>
</dbReference>
<dbReference type="STRING" id="282301.A0A267FFM7"/>
<dbReference type="InterPro" id="IPR037171">
    <property type="entry name" value="NagB/RpiA_transferase-like"/>
</dbReference>
<evidence type="ECO:0000256" key="1">
    <source>
        <dbReference type="ARBA" id="ARBA00004514"/>
    </source>
</evidence>
<feature type="compositionally biased region" description="Basic and acidic residues" evidence="10">
    <location>
        <begin position="1"/>
        <end position="23"/>
    </location>
</feature>
<dbReference type="AlphaFoldDB" id="A0A267FFM7"/>
<feature type="region of interest" description="Disordered" evidence="10">
    <location>
        <begin position="1"/>
        <end position="142"/>
    </location>
</feature>
<evidence type="ECO:0000256" key="5">
    <source>
        <dbReference type="ARBA" id="ARBA00022917"/>
    </source>
</evidence>
<sequence length="472" mass="51846">ELKMLPTDSKQRSGKEKQQKEKQSLPASSAQEGKSAAQLRAERRELQERQRAAKLQKQQEQKQAGGGKGGSKTSNPSNKAEAGSKKSAEQKQSAPIPTSADKKAQSSKLAPPGDTHQQQQAANKKKSPPPQQQQQPADSSVKSLPSFFRHLKPPMDAEQITSSVYNEQFAQSQIEAAFVQLSLMVAHEQLQGPAARCLGLARALRQLLCTVPVQDLPRLIKPKLDPNMRLLRSAKPPTVLESYLEQRLANWVQSAGSSAENSDHWLVDRMNEFVIEQIEKARVTMRASLKSKINNLDCIMLYKPSSLIFECLEDIVSEGTKMPDVRIILLDSPPSWEGQAFLRRLQGHRLLSKCPVRYAMLSAAPSLLSDTSKLVLEGQALTANGNVLAPVGTAYLANVAWSHRIPCLVLCHACQTWDQVLIDSVSYNELGRVSSDSQLCNIQYDLTPGDLVTALITERGVLPCTGSPVPSH</sequence>
<dbReference type="OrthoDB" id="10254737at2759"/>
<reference evidence="11 12" key="1">
    <citation type="submission" date="2017-06" db="EMBL/GenBank/DDBJ databases">
        <title>A platform for efficient transgenesis in Macrostomum lignano, a flatworm model organism for stem cell research.</title>
        <authorList>
            <person name="Berezikov E."/>
        </authorList>
    </citation>
    <scope>NUCLEOTIDE SEQUENCE [LARGE SCALE GENOMIC DNA]</scope>
    <source>
        <strain evidence="11">DV1</strain>
        <tissue evidence="11">Whole organism</tissue>
    </source>
</reference>
<proteinExistence type="inferred from homology"/>
<evidence type="ECO:0000256" key="6">
    <source>
        <dbReference type="ARBA" id="ARBA00044147"/>
    </source>
</evidence>
<evidence type="ECO:0000256" key="10">
    <source>
        <dbReference type="SAM" id="MobiDB-lite"/>
    </source>
</evidence>
<dbReference type="SUPFAM" id="SSF100950">
    <property type="entry name" value="NagB/RpiA/CoA transferase-like"/>
    <property type="match status" value="1"/>
</dbReference>
<evidence type="ECO:0000256" key="9">
    <source>
        <dbReference type="RuleBase" id="RU003814"/>
    </source>
</evidence>
<feature type="compositionally biased region" description="Low complexity" evidence="10">
    <location>
        <begin position="53"/>
        <end position="63"/>
    </location>
</feature>
<evidence type="ECO:0000313" key="11">
    <source>
        <dbReference type="EMBL" id="PAA72578.1"/>
    </source>
</evidence>
<protein>
    <recommendedName>
        <fullName evidence="6">Translation initiation factor eIF2B subunit delta</fullName>
    </recommendedName>
    <alternativeName>
        <fullName evidence="7">eIF2B GDP-GTP exchange factor subunit delta</fullName>
    </alternativeName>
</protein>
<keyword evidence="12" id="KW-1185">Reference proteome</keyword>
<name>A0A267FFM7_9PLAT</name>